<dbReference type="PANTHER" id="PTHR30283">
    <property type="entry name" value="PEROXIDE STRESS RESPONSE PROTEIN YAAA"/>
    <property type="match status" value="1"/>
</dbReference>
<dbReference type="STRING" id="1278311.GCA_000428705_00144"/>
<dbReference type="OrthoDB" id="9777133at2"/>
<comment type="similarity">
    <text evidence="1">Belongs to the UPF0246 family.</text>
</comment>
<proteinExistence type="inferred from homology"/>
<dbReference type="AlphaFoldDB" id="A0A449BF39"/>
<reference evidence="2 3" key="1">
    <citation type="submission" date="2019-01" db="EMBL/GenBank/DDBJ databases">
        <authorList>
            <consortium name="Pathogen Informatics"/>
        </authorList>
    </citation>
    <scope>NUCLEOTIDE SEQUENCE [LARGE SCALE GENOMIC DNA]</scope>
    <source>
        <strain evidence="2 3">NCTC10138</strain>
    </source>
</reference>
<dbReference type="GO" id="GO:0033194">
    <property type="term" value="P:response to hydroperoxide"/>
    <property type="evidence" value="ECO:0007669"/>
    <property type="project" value="TreeGrafter"/>
</dbReference>
<dbReference type="KEGG" id="aaxa:NCTC10138_01452"/>
<sequence>MIIIMSPTKTFTQNKQKANIKPFFISKSNMLIEKIKKLSIEEIESAFKISNKLSIETFNYYQNINNDYKAIYQYGGTAFKYLNPSSISDTQLKNVYILSGLYGILNAFDGISPYRLEMLNKTFGSLYEYWKKDVTNYLKELRNKDLIINLASDEYAKVIEIDCLNIITINFIEIKNEKYSSSSMMLKKMRGLMANYILSNSINTIAEIKNIIIDEFKFDESLSTDKTLTFLKEEYNA</sequence>
<evidence type="ECO:0000313" key="2">
    <source>
        <dbReference type="EMBL" id="VEU81061.1"/>
    </source>
</evidence>
<dbReference type="Pfam" id="PF03883">
    <property type="entry name" value="H2O2_YaaD"/>
    <property type="match status" value="1"/>
</dbReference>
<organism evidence="2 3">
    <name type="scientific">Haploplasma axanthum</name>
    <name type="common">Acholeplasma axanthum</name>
    <dbReference type="NCBI Taxonomy" id="29552"/>
    <lineage>
        <taxon>Bacteria</taxon>
        <taxon>Bacillati</taxon>
        <taxon>Mycoplasmatota</taxon>
        <taxon>Mollicutes</taxon>
        <taxon>Acholeplasmatales</taxon>
        <taxon>Acholeplasmataceae</taxon>
        <taxon>Haploplasma</taxon>
    </lineage>
</organism>
<dbReference type="InterPro" id="IPR005583">
    <property type="entry name" value="YaaA"/>
</dbReference>
<name>A0A449BF39_HAPAX</name>
<keyword evidence="3" id="KW-1185">Reference proteome</keyword>
<dbReference type="Proteomes" id="UP000289841">
    <property type="component" value="Chromosome"/>
</dbReference>
<protein>
    <recommendedName>
        <fullName evidence="1">UPF0246 protein NCTC10138_01452</fullName>
    </recommendedName>
</protein>
<gene>
    <name evidence="2" type="primary">yaaA</name>
    <name evidence="2" type="ORF">NCTC10138_01452</name>
</gene>
<dbReference type="EMBL" id="LR215048">
    <property type="protein sequence ID" value="VEU81061.1"/>
    <property type="molecule type" value="Genomic_DNA"/>
</dbReference>
<dbReference type="GO" id="GO:0005829">
    <property type="term" value="C:cytosol"/>
    <property type="evidence" value="ECO:0007669"/>
    <property type="project" value="TreeGrafter"/>
</dbReference>
<dbReference type="HAMAP" id="MF_00652">
    <property type="entry name" value="UPF0246"/>
    <property type="match status" value="1"/>
</dbReference>
<accession>A0A449BF39</accession>
<dbReference type="PANTHER" id="PTHR30283:SF4">
    <property type="entry name" value="PEROXIDE STRESS RESISTANCE PROTEIN YAAA"/>
    <property type="match status" value="1"/>
</dbReference>
<evidence type="ECO:0000256" key="1">
    <source>
        <dbReference type="HAMAP-Rule" id="MF_00652"/>
    </source>
</evidence>
<evidence type="ECO:0000313" key="3">
    <source>
        <dbReference type="Proteomes" id="UP000289841"/>
    </source>
</evidence>
<dbReference type="RefSeq" id="WP_129747549.1">
    <property type="nucleotide sequence ID" value="NZ_LR215048.1"/>
</dbReference>